<keyword evidence="2" id="KW-0472">Membrane</keyword>
<organism evidence="3 4">
    <name type="scientific">Candidatus Enterococcus myersii</name>
    <dbReference type="NCBI Taxonomy" id="2815322"/>
    <lineage>
        <taxon>Bacteria</taxon>
        <taxon>Bacillati</taxon>
        <taxon>Bacillota</taxon>
        <taxon>Bacilli</taxon>
        <taxon>Lactobacillales</taxon>
        <taxon>Enterococcaceae</taxon>
        <taxon>Enterococcus</taxon>
    </lineage>
</organism>
<evidence type="ECO:0000256" key="2">
    <source>
        <dbReference type="SAM" id="Phobius"/>
    </source>
</evidence>
<dbReference type="Proteomes" id="UP000664256">
    <property type="component" value="Unassembled WGS sequence"/>
</dbReference>
<name>A0ABS3H8K0_9ENTE</name>
<keyword evidence="2" id="KW-0812">Transmembrane</keyword>
<gene>
    <name evidence="3" type="ORF">JZO76_09485</name>
</gene>
<feature type="coiled-coil region" evidence="1">
    <location>
        <begin position="397"/>
        <end position="445"/>
    </location>
</feature>
<keyword evidence="2" id="KW-1133">Transmembrane helix</keyword>
<feature type="transmembrane region" description="Helical" evidence="2">
    <location>
        <begin position="223"/>
        <end position="248"/>
    </location>
</feature>
<proteinExistence type="predicted"/>
<feature type="transmembrane region" description="Helical" evidence="2">
    <location>
        <begin position="20"/>
        <end position="40"/>
    </location>
</feature>
<feature type="transmembrane region" description="Helical" evidence="2">
    <location>
        <begin position="313"/>
        <end position="331"/>
    </location>
</feature>
<dbReference type="Gene3D" id="3.30.565.10">
    <property type="entry name" value="Histidine kinase-like ATPase, C-terminal domain"/>
    <property type="match status" value="1"/>
</dbReference>
<keyword evidence="4" id="KW-1185">Reference proteome</keyword>
<feature type="transmembrane region" description="Helical" evidence="2">
    <location>
        <begin position="254"/>
        <end position="274"/>
    </location>
</feature>
<dbReference type="InterPro" id="IPR036890">
    <property type="entry name" value="HATPase_C_sf"/>
</dbReference>
<reference evidence="3 4" key="1">
    <citation type="submission" date="2021-03" db="EMBL/GenBank/DDBJ databases">
        <title>Enterococcal diversity collection.</title>
        <authorList>
            <person name="Gilmore M.S."/>
            <person name="Schwartzman J."/>
            <person name="Van Tyne D."/>
            <person name="Martin M."/>
            <person name="Earl A.M."/>
            <person name="Manson A.L."/>
            <person name="Straub T."/>
            <person name="Salamzade R."/>
            <person name="Saavedra J."/>
            <person name="Lebreton F."/>
            <person name="Prichula J."/>
            <person name="Schaufler K."/>
            <person name="Gaca A."/>
            <person name="Sgardioli B."/>
            <person name="Wagenaar J."/>
            <person name="Strong T."/>
        </authorList>
    </citation>
    <scope>NUCLEOTIDE SEQUENCE [LARGE SCALE GENOMIC DNA]</scope>
    <source>
        <strain evidence="3 4">MJM12</strain>
    </source>
</reference>
<comment type="caution">
    <text evidence="3">The sequence shown here is derived from an EMBL/GenBank/DDBJ whole genome shotgun (WGS) entry which is preliminary data.</text>
</comment>
<evidence type="ECO:0000256" key="1">
    <source>
        <dbReference type="SAM" id="Coils"/>
    </source>
</evidence>
<dbReference type="EMBL" id="JAFLVT010000013">
    <property type="protein sequence ID" value="MBO0449770.1"/>
    <property type="molecule type" value="Genomic_DNA"/>
</dbReference>
<feature type="transmembrane region" description="Helical" evidence="2">
    <location>
        <begin position="368"/>
        <end position="391"/>
    </location>
</feature>
<accession>A0ABS3H8K0</accession>
<evidence type="ECO:0000313" key="3">
    <source>
        <dbReference type="EMBL" id="MBO0449770.1"/>
    </source>
</evidence>
<feature type="transmembrane region" description="Helical" evidence="2">
    <location>
        <begin position="283"/>
        <end position="301"/>
    </location>
</feature>
<evidence type="ECO:0000313" key="4">
    <source>
        <dbReference type="Proteomes" id="UP000664256"/>
    </source>
</evidence>
<feature type="transmembrane region" description="Helical" evidence="2">
    <location>
        <begin position="192"/>
        <end position="211"/>
    </location>
</feature>
<sequence length="616" mass="70216">MMKRLDNENLKKYNKKIIWIPYFLVIMTFVAVGIFFVQALNAPFSQSAMAEIKDTWVYYAKDDPITLFKSRYVKRLNSVAPNETMVMERTMIRKVSNPTLLIQGNHQWLKVTVDDKTVYEHSQKTVTPTLLGKKNPGNIMTEVQLPKNYVGKTLRLEVSSPYKNYAGIPARVFIGDADSLLSYVVSVSLPQILILIICTFISLAIMVFIGSELIKQKRLNWELILLACFALTIALEAAAGDILAGLLFSPLVNSTMALLLAIFTPIFLISYYCLKMKKSQQYYRLWIIFHISFDLLILLWAVFTKIDLPEVKFYIDAANIFGTLATTIAAITEAHQKNRFFVICTPWIVLVAMAHCFIYITSVAQSNFYLVNISGLLFAVILLVIFIYTLVEGLTANEQNKRQMHFLELKTELLEDNHTAVVGHLQELEQLRQEFKQNLLLISDLGEDGNLPAVNEYLAKLLDETNQLNIIGDFSAHTLTNLILSRYQKNADKKSITVSFSADLPQDLNVADDDLSQILVHLLEHATRETYAIHDPKERQIHLQIHCINETLQIHCSHTAHYHTNIFDRSITTDFPQKEALDLFAIEKVAKKYRGQLTQLQDDNQDKISLSLSLNV</sequence>
<protein>
    <submittedName>
        <fullName evidence="3">GHKL domain-containing protein</fullName>
    </submittedName>
</protein>
<keyword evidence="1" id="KW-0175">Coiled coil</keyword>
<feature type="transmembrane region" description="Helical" evidence="2">
    <location>
        <begin position="340"/>
        <end position="362"/>
    </location>
</feature>